<reference evidence="2 3" key="1">
    <citation type="submission" date="2015-01" db="EMBL/GenBank/DDBJ databases">
        <title>The Genome Sequence of Capronia semiimmersa CBS27337.</title>
        <authorList>
            <consortium name="The Broad Institute Genomics Platform"/>
            <person name="Cuomo C."/>
            <person name="de Hoog S."/>
            <person name="Gorbushina A."/>
            <person name="Stielow B."/>
            <person name="Teixiera M."/>
            <person name="Abouelleil A."/>
            <person name="Chapman S.B."/>
            <person name="Priest M."/>
            <person name="Young S.K."/>
            <person name="Wortman J."/>
            <person name="Nusbaum C."/>
            <person name="Birren B."/>
        </authorList>
    </citation>
    <scope>NUCLEOTIDE SEQUENCE [LARGE SCALE GENOMIC DNA]</scope>
    <source>
        <strain evidence="2 3">CBS 27337</strain>
    </source>
</reference>
<evidence type="ECO:0000313" key="2">
    <source>
        <dbReference type="EMBL" id="KIW64198.1"/>
    </source>
</evidence>
<dbReference type="Proteomes" id="UP000054266">
    <property type="component" value="Unassembled WGS sequence"/>
</dbReference>
<protein>
    <recommendedName>
        <fullName evidence="1">DUF7580 domain-containing protein</fullName>
    </recommendedName>
</protein>
<dbReference type="AlphaFoldDB" id="A0A0D2F854"/>
<dbReference type="EMBL" id="KN846961">
    <property type="protein sequence ID" value="KIW64198.1"/>
    <property type="molecule type" value="Genomic_DNA"/>
</dbReference>
<dbReference type="HOGENOM" id="CLU_933829_0_0_1"/>
<feature type="domain" description="DUF7580" evidence="1">
    <location>
        <begin position="183"/>
        <end position="282"/>
    </location>
</feature>
<dbReference type="InterPro" id="IPR056002">
    <property type="entry name" value="DUF7580"/>
</dbReference>
<evidence type="ECO:0000259" key="1">
    <source>
        <dbReference type="Pfam" id="PF24476"/>
    </source>
</evidence>
<evidence type="ECO:0000313" key="3">
    <source>
        <dbReference type="Proteomes" id="UP000054266"/>
    </source>
</evidence>
<gene>
    <name evidence="2" type="ORF">PV04_09151</name>
</gene>
<proteinExistence type="predicted"/>
<accession>A0A0D2F854</accession>
<dbReference type="Pfam" id="PF24476">
    <property type="entry name" value="DUF7580"/>
    <property type="match status" value="1"/>
</dbReference>
<name>A0A0D2F854_9EURO</name>
<keyword evidence="3" id="KW-1185">Reference proteome</keyword>
<dbReference type="STRING" id="5601.A0A0D2F854"/>
<sequence>MERKERDEYSQLLLFDSDDKVCAVSVKMMKTSDSSEPPRKKARICLSKDQTTGNTNDKMKRLQDICTESQLARKSSGCLQLVIDEKGELYTKLGRPPKVEPSQDPMLSLCEVMSNFKLYGQQAMATPREIYPRRHSGLLATPTARKLMVTDPMEFSEHFIPRTRRPFTRSTVADMGLSDTPGPALRKNAHLHALGIILLELYLNRSIKEDVDAQSGSEYRGIALDLLEEHSDDMNMTAECLRAVQFCLSPHPNPYSGSFSFKDKGFREIFYSEVISMLEDNLMSRFEVNASIWEDEED</sequence>
<organism evidence="2 3">
    <name type="scientific">Phialophora macrospora</name>
    <dbReference type="NCBI Taxonomy" id="1851006"/>
    <lineage>
        <taxon>Eukaryota</taxon>
        <taxon>Fungi</taxon>
        <taxon>Dikarya</taxon>
        <taxon>Ascomycota</taxon>
        <taxon>Pezizomycotina</taxon>
        <taxon>Eurotiomycetes</taxon>
        <taxon>Chaetothyriomycetidae</taxon>
        <taxon>Chaetothyriales</taxon>
        <taxon>Herpotrichiellaceae</taxon>
        <taxon>Phialophora</taxon>
    </lineage>
</organism>